<dbReference type="InterPro" id="IPR029063">
    <property type="entry name" value="SAM-dependent_MTases_sf"/>
</dbReference>
<name>A0A937F2A8_9BACT</name>
<organism evidence="2 3">
    <name type="scientific">Fulvivirga sediminis</name>
    <dbReference type="NCBI Taxonomy" id="2803949"/>
    <lineage>
        <taxon>Bacteria</taxon>
        <taxon>Pseudomonadati</taxon>
        <taxon>Bacteroidota</taxon>
        <taxon>Cytophagia</taxon>
        <taxon>Cytophagales</taxon>
        <taxon>Fulvivirgaceae</taxon>
        <taxon>Fulvivirga</taxon>
    </lineage>
</organism>
<dbReference type="InterPro" id="IPR006342">
    <property type="entry name" value="FkbM_mtfrase"/>
</dbReference>
<keyword evidence="2" id="KW-0489">Methyltransferase</keyword>
<protein>
    <submittedName>
        <fullName evidence="2">FkbM family methyltransferase</fullName>
    </submittedName>
</protein>
<dbReference type="NCBIfam" id="TIGR01444">
    <property type="entry name" value="fkbM_fam"/>
    <property type="match status" value="1"/>
</dbReference>
<evidence type="ECO:0000313" key="3">
    <source>
        <dbReference type="Proteomes" id="UP000659388"/>
    </source>
</evidence>
<evidence type="ECO:0000313" key="2">
    <source>
        <dbReference type="EMBL" id="MBL3654981.1"/>
    </source>
</evidence>
<dbReference type="AlphaFoldDB" id="A0A937F2A8"/>
<comment type="caution">
    <text evidence="2">The sequence shown here is derived from an EMBL/GenBank/DDBJ whole genome shotgun (WGS) entry which is preliminary data.</text>
</comment>
<sequence>MNLIDLVRRVLVKILRIDKDFFLREELKEYKVDSEKFCWNDIPIYLRNSGSDYRVFKQVLIDEEYSFFNHLINYYLNGSVKNLVDAGANIGLTSLYFLRKYPHVQLMLIEMDSKNLQVLKRNLTGFSDHIVVNKALWIHSNGVVIDRTFRDGQSWSLSAKESHSDLELVESAVLLNILNDHKWHEIDVLKIDIEGAEQKIIIEEPSFINVIDKTKLLCIEIHDEVASRIQICDFLSKAGFQLYSKGETVFGVNKKLCEFQ</sequence>
<dbReference type="Gene3D" id="3.40.50.150">
    <property type="entry name" value="Vaccinia Virus protein VP39"/>
    <property type="match status" value="1"/>
</dbReference>
<proteinExistence type="predicted"/>
<keyword evidence="3" id="KW-1185">Reference proteome</keyword>
<dbReference type="GO" id="GO:0008168">
    <property type="term" value="F:methyltransferase activity"/>
    <property type="evidence" value="ECO:0007669"/>
    <property type="project" value="UniProtKB-KW"/>
</dbReference>
<feature type="domain" description="Methyltransferase FkbM" evidence="1">
    <location>
        <begin position="85"/>
        <end position="242"/>
    </location>
</feature>
<dbReference type="Proteomes" id="UP000659388">
    <property type="component" value="Unassembled WGS sequence"/>
</dbReference>
<reference evidence="2" key="1">
    <citation type="submission" date="2021-01" db="EMBL/GenBank/DDBJ databases">
        <title>Fulvivirga kasyanovii gen. nov., sp nov., a novel member of the phylum Bacteroidetes isolated from seawater in a mussel farm.</title>
        <authorList>
            <person name="Zhao L.-H."/>
            <person name="Wang Z.-J."/>
        </authorList>
    </citation>
    <scope>NUCLEOTIDE SEQUENCE</scope>
    <source>
        <strain evidence="2">2943</strain>
    </source>
</reference>
<dbReference type="Pfam" id="PF05050">
    <property type="entry name" value="Methyltransf_21"/>
    <property type="match status" value="1"/>
</dbReference>
<evidence type="ECO:0000259" key="1">
    <source>
        <dbReference type="Pfam" id="PF05050"/>
    </source>
</evidence>
<dbReference type="PANTHER" id="PTHR34203:SF15">
    <property type="entry name" value="SLL1173 PROTEIN"/>
    <property type="match status" value="1"/>
</dbReference>
<dbReference type="SUPFAM" id="SSF53335">
    <property type="entry name" value="S-adenosyl-L-methionine-dependent methyltransferases"/>
    <property type="match status" value="1"/>
</dbReference>
<dbReference type="PANTHER" id="PTHR34203">
    <property type="entry name" value="METHYLTRANSFERASE, FKBM FAMILY PROTEIN"/>
    <property type="match status" value="1"/>
</dbReference>
<gene>
    <name evidence="2" type="ORF">JL102_02470</name>
</gene>
<dbReference type="EMBL" id="JAESIY010000001">
    <property type="protein sequence ID" value="MBL3654981.1"/>
    <property type="molecule type" value="Genomic_DNA"/>
</dbReference>
<dbReference type="GO" id="GO:0032259">
    <property type="term" value="P:methylation"/>
    <property type="evidence" value="ECO:0007669"/>
    <property type="project" value="UniProtKB-KW"/>
</dbReference>
<keyword evidence="2" id="KW-0808">Transferase</keyword>
<dbReference type="RefSeq" id="WP_202242089.1">
    <property type="nucleotide sequence ID" value="NZ_JAESIY010000001.1"/>
</dbReference>
<accession>A0A937F2A8</accession>
<dbReference type="InterPro" id="IPR052514">
    <property type="entry name" value="SAM-dependent_MTase"/>
</dbReference>